<dbReference type="PROSITE" id="PS50405">
    <property type="entry name" value="GST_CTER"/>
    <property type="match status" value="1"/>
</dbReference>
<dbReference type="GeneID" id="63854568"/>
<sequence length="102" mass="11699">MKQRNLVNQYLIFQMPDQGPYYGQAGWLAYCTENLEPYRTGIRRIMGVLEIILAQDKDGWFVGDKCTFADLEFLSYNRQSRGVPRLCAGGMFRGFAAYEGLV</sequence>
<evidence type="ECO:0000259" key="1">
    <source>
        <dbReference type="PROSITE" id="PS50405"/>
    </source>
</evidence>
<dbReference type="Gene3D" id="1.20.1050.10">
    <property type="match status" value="1"/>
</dbReference>
<dbReference type="EMBL" id="ML976618">
    <property type="protein sequence ID" value="KAF1842613.1"/>
    <property type="molecule type" value="Genomic_DNA"/>
</dbReference>
<feature type="domain" description="GST C-terminal" evidence="1">
    <location>
        <begin position="1"/>
        <end position="102"/>
    </location>
</feature>
<dbReference type="InterPro" id="IPR036282">
    <property type="entry name" value="Glutathione-S-Trfase_C_sf"/>
</dbReference>
<dbReference type="InterPro" id="IPR010987">
    <property type="entry name" value="Glutathione-S-Trfase_C-like"/>
</dbReference>
<dbReference type="PANTHER" id="PTHR44051:SF3">
    <property type="entry name" value="TRANSCRIPTIONAL REGULATOR URE2"/>
    <property type="match status" value="1"/>
</dbReference>
<organism evidence="2 3">
    <name type="scientific">Cucurbitaria berberidis CBS 394.84</name>
    <dbReference type="NCBI Taxonomy" id="1168544"/>
    <lineage>
        <taxon>Eukaryota</taxon>
        <taxon>Fungi</taxon>
        <taxon>Dikarya</taxon>
        <taxon>Ascomycota</taxon>
        <taxon>Pezizomycotina</taxon>
        <taxon>Dothideomycetes</taxon>
        <taxon>Pleosporomycetidae</taxon>
        <taxon>Pleosporales</taxon>
        <taxon>Pleosporineae</taxon>
        <taxon>Cucurbitariaceae</taxon>
        <taxon>Cucurbitaria</taxon>
    </lineage>
</organism>
<proteinExistence type="predicted"/>
<gene>
    <name evidence="2" type="ORF">K460DRAFT_410012</name>
</gene>
<reference evidence="2" key="1">
    <citation type="submission" date="2020-01" db="EMBL/GenBank/DDBJ databases">
        <authorList>
            <consortium name="DOE Joint Genome Institute"/>
            <person name="Haridas S."/>
            <person name="Albert R."/>
            <person name="Binder M."/>
            <person name="Bloem J."/>
            <person name="Labutti K."/>
            <person name="Salamov A."/>
            <person name="Andreopoulos B."/>
            <person name="Baker S.E."/>
            <person name="Barry K."/>
            <person name="Bills G."/>
            <person name="Bluhm B.H."/>
            <person name="Cannon C."/>
            <person name="Castanera R."/>
            <person name="Culley D.E."/>
            <person name="Daum C."/>
            <person name="Ezra D."/>
            <person name="Gonzalez J.B."/>
            <person name="Henrissat B."/>
            <person name="Kuo A."/>
            <person name="Liang C."/>
            <person name="Lipzen A."/>
            <person name="Lutzoni F."/>
            <person name="Magnuson J."/>
            <person name="Mondo S."/>
            <person name="Nolan M."/>
            <person name="Ohm R."/>
            <person name="Pangilinan J."/>
            <person name="Park H.-J."/>
            <person name="Ramirez L."/>
            <person name="Alfaro M."/>
            <person name="Sun H."/>
            <person name="Tritt A."/>
            <person name="Yoshinaga Y."/>
            <person name="Zwiers L.-H."/>
            <person name="Turgeon B.G."/>
            <person name="Goodwin S.B."/>
            <person name="Spatafora J.W."/>
            <person name="Crous P.W."/>
            <person name="Grigoriev I.V."/>
        </authorList>
    </citation>
    <scope>NUCLEOTIDE SEQUENCE</scope>
    <source>
        <strain evidence="2">CBS 394.84</strain>
    </source>
</reference>
<dbReference type="PANTHER" id="PTHR44051">
    <property type="entry name" value="GLUTATHIONE S-TRANSFERASE-RELATED"/>
    <property type="match status" value="1"/>
</dbReference>
<protein>
    <recommendedName>
        <fullName evidence="1">GST C-terminal domain-containing protein</fullName>
    </recommendedName>
</protein>
<dbReference type="AlphaFoldDB" id="A0A9P4GB80"/>
<name>A0A9P4GB80_9PLEO</name>
<comment type="caution">
    <text evidence="2">The sequence shown here is derived from an EMBL/GenBank/DDBJ whole genome shotgun (WGS) entry which is preliminary data.</text>
</comment>
<keyword evidence="3" id="KW-1185">Reference proteome</keyword>
<dbReference type="Proteomes" id="UP000800039">
    <property type="component" value="Unassembled WGS sequence"/>
</dbReference>
<dbReference type="SUPFAM" id="SSF47616">
    <property type="entry name" value="GST C-terminal domain-like"/>
    <property type="match status" value="1"/>
</dbReference>
<dbReference type="InterPro" id="IPR004046">
    <property type="entry name" value="GST_C"/>
</dbReference>
<accession>A0A9P4GB80</accession>
<dbReference type="RefSeq" id="XP_040785176.1">
    <property type="nucleotide sequence ID" value="XM_040937318.1"/>
</dbReference>
<dbReference type="OrthoDB" id="2754278at2759"/>
<evidence type="ECO:0000313" key="3">
    <source>
        <dbReference type="Proteomes" id="UP000800039"/>
    </source>
</evidence>
<dbReference type="Pfam" id="PF14497">
    <property type="entry name" value="GST_C_3"/>
    <property type="match status" value="1"/>
</dbReference>
<evidence type="ECO:0000313" key="2">
    <source>
        <dbReference type="EMBL" id="KAF1842613.1"/>
    </source>
</evidence>